<protein>
    <submittedName>
        <fullName evidence="1">Uncharacterized protein</fullName>
    </submittedName>
</protein>
<accession>A0A4C1UB75</accession>
<dbReference type="EMBL" id="BGZK01000148">
    <property type="protein sequence ID" value="GBP23176.1"/>
    <property type="molecule type" value="Genomic_DNA"/>
</dbReference>
<gene>
    <name evidence="1" type="ORF">EVAR_82340_1</name>
</gene>
<dbReference type="AlphaFoldDB" id="A0A4C1UB75"/>
<proteinExistence type="predicted"/>
<comment type="caution">
    <text evidence="1">The sequence shown here is derived from an EMBL/GenBank/DDBJ whole genome shotgun (WGS) entry which is preliminary data.</text>
</comment>
<dbReference type="Proteomes" id="UP000299102">
    <property type="component" value="Unassembled WGS sequence"/>
</dbReference>
<name>A0A4C1UB75_EUMVA</name>
<sequence>MCIVHVDDKHLPSPSPVHRTDSRDLLRFNANSAAIKCDNVAARAERARTWHAPRPARRQLCAHRGLLNM</sequence>
<evidence type="ECO:0000313" key="1">
    <source>
        <dbReference type="EMBL" id="GBP23176.1"/>
    </source>
</evidence>
<reference evidence="1 2" key="1">
    <citation type="journal article" date="2019" name="Commun. Biol.">
        <title>The bagworm genome reveals a unique fibroin gene that provides high tensile strength.</title>
        <authorList>
            <person name="Kono N."/>
            <person name="Nakamura H."/>
            <person name="Ohtoshi R."/>
            <person name="Tomita M."/>
            <person name="Numata K."/>
            <person name="Arakawa K."/>
        </authorList>
    </citation>
    <scope>NUCLEOTIDE SEQUENCE [LARGE SCALE GENOMIC DNA]</scope>
</reference>
<evidence type="ECO:0000313" key="2">
    <source>
        <dbReference type="Proteomes" id="UP000299102"/>
    </source>
</evidence>
<organism evidence="1 2">
    <name type="scientific">Eumeta variegata</name>
    <name type="common">Bagworm moth</name>
    <name type="synonym">Eumeta japonica</name>
    <dbReference type="NCBI Taxonomy" id="151549"/>
    <lineage>
        <taxon>Eukaryota</taxon>
        <taxon>Metazoa</taxon>
        <taxon>Ecdysozoa</taxon>
        <taxon>Arthropoda</taxon>
        <taxon>Hexapoda</taxon>
        <taxon>Insecta</taxon>
        <taxon>Pterygota</taxon>
        <taxon>Neoptera</taxon>
        <taxon>Endopterygota</taxon>
        <taxon>Lepidoptera</taxon>
        <taxon>Glossata</taxon>
        <taxon>Ditrysia</taxon>
        <taxon>Tineoidea</taxon>
        <taxon>Psychidae</taxon>
        <taxon>Oiketicinae</taxon>
        <taxon>Eumeta</taxon>
    </lineage>
</organism>
<keyword evidence="2" id="KW-1185">Reference proteome</keyword>